<accession>M5GD56</accession>
<keyword evidence="2" id="KW-1185">Reference proteome</keyword>
<name>M5GD56_DACPD</name>
<evidence type="ECO:0000313" key="2">
    <source>
        <dbReference type="Proteomes" id="UP000030653"/>
    </source>
</evidence>
<dbReference type="AlphaFoldDB" id="M5GD56"/>
<proteinExistence type="predicted"/>
<dbReference type="Proteomes" id="UP000030653">
    <property type="component" value="Unassembled WGS sequence"/>
</dbReference>
<gene>
    <name evidence="1" type="ORF">DACRYDRAFT_107080</name>
</gene>
<dbReference type="GeneID" id="63683464"/>
<sequence length="457" mass="50421">MDEAQRLLANMHNMLLHAQRDMEIQGSHHWDESNALQDKIGHLKEDVLHYHIKCNEHCSENDKLKGKLSAFNSAPPPPPPCAPLPSATCKAAPPSASHEADKLYDILMDVGPIKEAPAAALMTSAVAKVSTIARVPPIVKVSAIALGKCPIVDKLPSACPQKMQSLMTATSSSCVSAIGKMYSAVVASSSGKSSSQKDEIAYTLPPQFAPMGIAITGSKCLPHSLPPYDKEKLWEYILTPRHLGAICKHNPPHWARCMETADAYWAIQPHYGPQFGLLWSKYNKMISQIGTKINPHANKGVGIRCSWDGCYYILDLHLWKFLKDHCPHNDNKLFVCRDANVFYEVCMDLFSSEDCFKNLACAAKIPELPMPHWSTSAHFQHVLCIIDGQHTWDIIAIMHELAASGLQGGKLATWVSHFGHRARKAQHIGGSFCKHILDEDAAKALLAFDSQNNSLWT</sequence>
<evidence type="ECO:0000313" key="1">
    <source>
        <dbReference type="EMBL" id="EJU02143.1"/>
    </source>
</evidence>
<dbReference type="HOGENOM" id="CLU_598544_0_0_1"/>
<protein>
    <submittedName>
        <fullName evidence="1">Uncharacterized protein</fullName>
    </submittedName>
</protein>
<reference evidence="1 2" key="1">
    <citation type="journal article" date="2012" name="Science">
        <title>The Paleozoic origin of enzymatic lignin decomposition reconstructed from 31 fungal genomes.</title>
        <authorList>
            <person name="Floudas D."/>
            <person name="Binder M."/>
            <person name="Riley R."/>
            <person name="Barry K."/>
            <person name="Blanchette R.A."/>
            <person name="Henrissat B."/>
            <person name="Martinez A.T."/>
            <person name="Otillar R."/>
            <person name="Spatafora J.W."/>
            <person name="Yadav J.S."/>
            <person name="Aerts A."/>
            <person name="Benoit I."/>
            <person name="Boyd A."/>
            <person name="Carlson A."/>
            <person name="Copeland A."/>
            <person name="Coutinho P.M."/>
            <person name="de Vries R.P."/>
            <person name="Ferreira P."/>
            <person name="Findley K."/>
            <person name="Foster B."/>
            <person name="Gaskell J."/>
            <person name="Glotzer D."/>
            <person name="Gorecki P."/>
            <person name="Heitman J."/>
            <person name="Hesse C."/>
            <person name="Hori C."/>
            <person name="Igarashi K."/>
            <person name="Jurgens J.A."/>
            <person name="Kallen N."/>
            <person name="Kersten P."/>
            <person name="Kohler A."/>
            <person name="Kuees U."/>
            <person name="Kumar T.K.A."/>
            <person name="Kuo A."/>
            <person name="LaButti K."/>
            <person name="Larrondo L.F."/>
            <person name="Lindquist E."/>
            <person name="Ling A."/>
            <person name="Lombard V."/>
            <person name="Lucas S."/>
            <person name="Lundell T."/>
            <person name="Martin R."/>
            <person name="McLaughlin D.J."/>
            <person name="Morgenstern I."/>
            <person name="Morin E."/>
            <person name="Murat C."/>
            <person name="Nagy L.G."/>
            <person name="Nolan M."/>
            <person name="Ohm R.A."/>
            <person name="Patyshakuliyeva A."/>
            <person name="Rokas A."/>
            <person name="Ruiz-Duenas F.J."/>
            <person name="Sabat G."/>
            <person name="Salamov A."/>
            <person name="Samejima M."/>
            <person name="Schmutz J."/>
            <person name="Slot J.C."/>
            <person name="St John F."/>
            <person name="Stenlid J."/>
            <person name="Sun H."/>
            <person name="Sun S."/>
            <person name="Syed K."/>
            <person name="Tsang A."/>
            <person name="Wiebenga A."/>
            <person name="Young D."/>
            <person name="Pisabarro A."/>
            <person name="Eastwood D.C."/>
            <person name="Martin F."/>
            <person name="Cullen D."/>
            <person name="Grigoriev I.V."/>
            <person name="Hibbett D.S."/>
        </authorList>
    </citation>
    <scope>NUCLEOTIDE SEQUENCE [LARGE SCALE GENOMIC DNA]</scope>
    <source>
        <strain evidence="1 2">DJM-731 SS1</strain>
    </source>
</reference>
<dbReference type="RefSeq" id="XP_040629040.1">
    <property type="nucleotide sequence ID" value="XM_040768402.1"/>
</dbReference>
<organism evidence="1 2">
    <name type="scientific">Dacryopinax primogenitus (strain DJM 731)</name>
    <name type="common">Brown rot fungus</name>
    <dbReference type="NCBI Taxonomy" id="1858805"/>
    <lineage>
        <taxon>Eukaryota</taxon>
        <taxon>Fungi</taxon>
        <taxon>Dikarya</taxon>
        <taxon>Basidiomycota</taxon>
        <taxon>Agaricomycotina</taxon>
        <taxon>Dacrymycetes</taxon>
        <taxon>Dacrymycetales</taxon>
        <taxon>Dacrymycetaceae</taxon>
        <taxon>Dacryopinax</taxon>
    </lineage>
</organism>
<dbReference type="EMBL" id="JH795862">
    <property type="protein sequence ID" value="EJU02143.1"/>
    <property type="molecule type" value="Genomic_DNA"/>
</dbReference>